<protein>
    <submittedName>
        <fullName evidence="1">23_t:CDS:1</fullName>
    </submittedName>
</protein>
<reference evidence="1" key="1">
    <citation type="submission" date="2021-06" db="EMBL/GenBank/DDBJ databases">
        <authorList>
            <person name="Kallberg Y."/>
            <person name="Tangrot J."/>
            <person name="Rosling A."/>
        </authorList>
    </citation>
    <scope>NUCLEOTIDE SEQUENCE</scope>
    <source>
        <strain evidence="1">CL356</strain>
    </source>
</reference>
<dbReference type="EMBL" id="CAJVPT010018651">
    <property type="protein sequence ID" value="CAG8635993.1"/>
    <property type="molecule type" value="Genomic_DNA"/>
</dbReference>
<dbReference type="Proteomes" id="UP000789525">
    <property type="component" value="Unassembled WGS sequence"/>
</dbReference>
<comment type="caution">
    <text evidence="1">The sequence shown here is derived from an EMBL/GenBank/DDBJ whole genome shotgun (WGS) entry which is preliminary data.</text>
</comment>
<name>A0ACA9NDL1_9GLOM</name>
<keyword evidence="2" id="KW-1185">Reference proteome</keyword>
<accession>A0ACA9NDL1</accession>
<evidence type="ECO:0000313" key="1">
    <source>
        <dbReference type="EMBL" id="CAG8635993.1"/>
    </source>
</evidence>
<proteinExistence type="predicted"/>
<gene>
    <name evidence="1" type="ORF">ACOLOM_LOCUS7792</name>
</gene>
<evidence type="ECO:0000313" key="2">
    <source>
        <dbReference type="Proteomes" id="UP000789525"/>
    </source>
</evidence>
<organism evidence="1 2">
    <name type="scientific">Acaulospora colombiana</name>
    <dbReference type="NCBI Taxonomy" id="27376"/>
    <lineage>
        <taxon>Eukaryota</taxon>
        <taxon>Fungi</taxon>
        <taxon>Fungi incertae sedis</taxon>
        <taxon>Mucoromycota</taxon>
        <taxon>Glomeromycotina</taxon>
        <taxon>Glomeromycetes</taxon>
        <taxon>Diversisporales</taxon>
        <taxon>Acaulosporaceae</taxon>
        <taxon>Acaulospora</taxon>
    </lineage>
</organism>
<sequence length="122" mass="13761">MSTTETTETKPTEHIFVIWAPDYTDDDAINRRLAVPLLYRYESYPSIMYSTGVNGPFLSAESIATPDAPKKMWDKEKLVIAPFLTSAEYVVASFNPHFLTDLSKPLGCSQINLHRLSMSDEI</sequence>